<evidence type="ECO:0000256" key="1">
    <source>
        <dbReference type="SAM" id="MobiDB-lite"/>
    </source>
</evidence>
<dbReference type="EMBL" id="RHFK02000014">
    <property type="protein sequence ID" value="TWW65763.1"/>
    <property type="molecule type" value="Genomic_DNA"/>
</dbReference>
<feature type="region of interest" description="Disordered" evidence="1">
    <location>
        <begin position="1"/>
        <end position="26"/>
    </location>
</feature>
<dbReference type="PANTHER" id="PTHR20843:SF2">
    <property type="entry name" value="STERILE ALPHA MOTIF DOMAIN-CONTAINING PROTEIN 12"/>
    <property type="match status" value="1"/>
</dbReference>
<dbReference type="InterPro" id="IPR013761">
    <property type="entry name" value="SAM/pointed_sf"/>
</dbReference>
<accession>A0A5C6NF16</accession>
<dbReference type="InterPro" id="IPR039144">
    <property type="entry name" value="Aveugle-like_SAM_dom"/>
</dbReference>
<evidence type="ECO:0000259" key="2">
    <source>
        <dbReference type="PROSITE" id="PS50105"/>
    </source>
</evidence>
<proteinExistence type="predicted"/>
<dbReference type="CDD" id="cd09510">
    <property type="entry name" value="SAM_aveugle-like"/>
    <property type="match status" value="1"/>
</dbReference>
<dbReference type="GO" id="GO:0007169">
    <property type="term" value="P:cell surface receptor protein tyrosine kinase signaling pathway"/>
    <property type="evidence" value="ECO:0007669"/>
    <property type="project" value="TreeGrafter"/>
</dbReference>
<name>A0A5C6NF16_9TELE</name>
<organism evidence="3 4">
    <name type="scientific">Takifugu flavidus</name>
    <name type="common">sansaifugu</name>
    <dbReference type="NCBI Taxonomy" id="433684"/>
    <lineage>
        <taxon>Eukaryota</taxon>
        <taxon>Metazoa</taxon>
        <taxon>Chordata</taxon>
        <taxon>Craniata</taxon>
        <taxon>Vertebrata</taxon>
        <taxon>Euteleostomi</taxon>
        <taxon>Actinopterygii</taxon>
        <taxon>Neopterygii</taxon>
        <taxon>Teleostei</taxon>
        <taxon>Neoteleostei</taxon>
        <taxon>Acanthomorphata</taxon>
        <taxon>Eupercaria</taxon>
        <taxon>Tetraodontiformes</taxon>
        <taxon>Tetradontoidea</taxon>
        <taxon>Tetraodontidae</taxon>
        <taxon>Takifugu</taxon>
    </lineage>
</organism>
<dbReference type="PROSITE" id="PS50105">
    <property type="entry name" value="SAM_DOMAIN"/>
    <property type="match status" value="1"/>
</dbReference>
<dbReference type="InterPro" id="IPR001660">
    <property type="entry name" value="SAM"/>
</dbReference>
<dbReference type="PANTHER" id="PTHR20843">
    <property type="entry name" value="STERILE ALPHA MOTIF DOMAIN CONTAINING PROTEIN 10"/>
    <property type="match status" value="1"/>
</dbReference>
<evidence type="ECO:0000313" key="3">
    <source>
        <dbReference type="EMBL" id="TWW65763.1"/>
    </source>
</evidence>
<dbReference type="Gene3D" id="1.10.150.50">
    <property type="entry name" value="Transcription Factor, Ets-1"/>
    <property type="match status" value="2"/>
</dbReference>
<feature type="region of interest" description="Disordered" evidence="1">
    <location>
        <begin position="363"/>
        <end position="385"/>
    </location>
</feature>
<comment type="caution">
    <text evidence="3">The sequence shown here is derived from an EMBL/GenBank/DDBJ whole genome shotgun (WGS) entry which is preliminary data.</text>
</comment>
<dbReference type="Proteomes" id="UP000324091">
    <property type="component" value="Chromosome 21"/>
</dbReference>
<gene>
    <name evidence="3" type="ORF">D4764_21G0006630</name>
</gene>
<feature type="region of interest" description="Disordered" evidence="1">
    <location>
        <begin position="279"/>
        <end position="305"/>
    </location>
</feature>
<feature type="compositionally biased region" description="Polar residues" evidence="1">
    <location>
        <begin position="100"/>
        <end position="113"/>
    </location>
</feature>
<feature type="domain" description="SAM" evidence="2">
    <location>
        <begin position="150"/>
        <end position="264"/>
    </location>
</feature>
<sequence>MIRSSSKLSEVKAPPEAGAPSQNDRSTDAAVTGLFPAVMICVLPVHCNLSQNGIDHQVCPEDMTSQLEEEEEFVDGGAVLLDEDGPSFRDISPPAYQRRSAPQRSVSESELTRDVSSPASLMDLGDATAVSYRVCLQPGYVKLSKPVALWTQQDVCKWLKKHCPSQHQIYSDSFKQHDITGTVCLGSVAQSSCIRSACLLSGPSRFLSVSLHVISGLYVSHFPNEVPQGRALMRLTDRKLERMGIMQEAQRQHILQQVLQLRVREEVRTLQLLTQGRNEGCKNTTEPLLPPTHGSQGRPSWMKPTVSDLCGSVNEAERRPEFGAMRKEKEAAGRKRQRKECVEPHQLLRLHLAVMGNKEELDRVVSPSGFQCSGEKSVSRRSVQD</sequence>
<protein>
    <submittedName>
        <fullName evidence="3">Sterile alpha motif domain-containing protein 12</fullName>
    </submittedName>
</protein>
<dbReference type="AlphaFoldDB" id="A0A5C6NF16"/>
<keyword evidence="4" id="KW-1185">Reference proteome</keyword>
<reference evidence="3 4" key="1">
    <citation type="submission" date="2019-04" db="EMBL/GenBank/DDBJ databases">
        <title>Chromosome genome assembly for Takifugu flavidus.</title>
        <authorList>
            <person name="Xiao S."/>
        </authorList>
    </citation>
    <scope>NUCLEOTIDE SEQUENCE [LARGE SCALE GENOMIC DNA]</scope>
    <source>
        <strain evidence="3">HTHZ2018</strain>
        <tissue evidence="3">Muscle</tissue>
    </source>
</reference>
<dbReference type="InterPro" id="IPR052268">
    <property type="entry name" value="SAM_domain-containing_protein"/>
</dbReference>
<dbReference type="GO" id="GO:0009898">
    <property type="term" value="C:cytoplasmic side of plasma membrane"/>
    <property type="evidence" value="ECO:0007669"/>
    <property type="project" value="TreeGrafter"/>
</dbReference>
<feature type="region of interest" description="Disordered" evidence="1">
    <location>
        <begin position="90"/>
        <end position="113"/>
    </location>
</feature>
<dbReference type="SUPFAM" id="SSF47769">
    <property type="entry name" value="SAM/Pointed domain"/>
    <property type="match status" value="2"/>
</dbReference>
<evidence type="ECO:0000313" key="4">
    <source>
        <dbReference type="Proteomes" id="UP000324091"/>
    </source>
</evidence>